<accession>K3Y4L6</accession>
<organism evidence="1 2">
    <name type="scientific">Setaria italica</name>
    <name type="common">Foxtail millet</name>
    <name type="synonym">Panicum italicum</name>
    <dbReference type="NCBI Taxonomy" id="4555"/>
    <lineage>
        <taxon>Eukaryota</taxon>
        <taxon>Viridiplantae</taxon>
        <taxon>Streptophyta</taxon>
        <taxon>Embryophyta</taxon>
        <taxon>Tracheophyta</taxon>
        <taxon>Spermatophyta</taxon>
        <taxon>Magnoliopsida</taxon>
        <taxon>Liliopsida</taxon>
        <taxon>Poales</taxon>
        <taxon>Poaceae</taxon>
        <taxon>PACMAD clade</taxon>
        <taxon>Panicoideae</taxon>
        <taxon>Panicodae</taxon>
        <taxon>Paniceae</taxon>
        <taxon>Cenchrinae</taxon>
        <taxon>Setaria</taxon>
    </lineage>
</organism>
<dbReference type="Proteomes" id="UP000004995">
    <property type="component" value="Unassembled WGS sequence"/>
</dbReference>
<evidence type="ECO:0000313" key="2">
    <source>
        <dbReference type="Proteomes" id="UP000004995"/>
    </source>
</evidence>
<dbReference type="EMBL" id="AGNK02002279">
    <property type="status" value="NOT_ANNOTATED_CDS"/>
    <property type="molecule type" value="Genomic_DNA"/>
</dbReference>
<evidence type="ECO:0000313" key="1">
    <source>
        <dbReference type="EnsemblPlants" id="KQL09850"/>
    </source>
</evidence>
<protein>
    <submittedName>
        <fullName evidence="1">Uncharacterized protein</fullName>
    </submittedName>
</protein>
<dbReference type="EnsemblPlants" id="KQL09850">
    <property type="protein sequence ID" value="KQL09850"/>
    <property type="gene ID" value="SETIT_009154mg"/>
</dbReference>
<reference evidence="1" key="2">
    <citation type="submission" date="2018-08" db="UniProtKB">
        <authorList>
            <consortium name="EnsemblPlants"/>
        </authorList>
    </citation>
    <scope>IDENTIFICATION</scope>
    <source>
        <strain evidence="1">Yugu1</strain>
    </source>
</reference>
<keyword evidence="2" id="KW-1185">Reference proteome</keyword>
<dbReference type="InParanoid" id="K3Y4L6"/>
<reference evidence="2" key="1">
    <citation type="journal article" date="2012" name="Nat. Biotechnol.">
        <title>Reference genome sequence of the model plant Setaria.</title>
        <authorList>
            <person name="Bennetzen J.L."/>
            <person name="Schmutz J."/>
            <person name="Wang H."/>
            <person name="Percifield R."/>
            <person name="Hawkins J."/>
            <person name="Pontaroli A.C."/>
            <person name="Estep M."/>
            <person name="Feng L."/>
            <person name="Vaughn J.N."/>
            <person name="Grimwood J."/>
            <person name="Jenkins J."/>
            <person name="Barry K."/>
            <person name="Lindquist E."/>
            <person name="Hellsten U."/>
            <person name="Deshpande S."/>
            <person name="Wang X."/>
            <person name="Wu X."/>
            <person name="Mitros T."/>
            <person name="Triplett J."/>
            <person name="Yang X."/>
            <person name="Ye C.Y."/>
            <person name="Mauro-Herrera M."/>
            <person name="Wang L."/>
            <person name="Li P."/>
            <person name="Sharma M."/>
            <person name="Sharma R."/>
            <person name="Ronald P.C."/>
            <person name="Panaud O."/>
            <person name="Kellogg E.A."/>
            <person name="Brutnell T.P."/>
            <person name="Doust A.N."/>
            <person name="Tuskan G.A."/>
            <person name="Rokhsar D."/>
            <person name="Devos K.M."/>
        </authorList>
    </citation>
    <scope>NUCLEOTIDE SEQUENCE [LARGE SCALE GENOMIC DNA]</scope>
    <source>
        <strain evidence="2">cv. Yugu1</strain>
    </source>
</reference>
<dbReference type="AlphaFoldDB" id="K3Y4L6"/>
<sequence>MSRRVKHMNIMLAVSNLRFILNFANSRQHKNRSSRCTIASS</sequence>
<dbReference type="Gramene" id="KQL09850">
    <property type="protein sequence ID" value="KQL09850"/>
    <property type="gene ID" value="SETIT_009154mg"/>
</dbReference>
<dbReference type="HOGENOM" id="CLU_3280459_0_0_1"/>
<proteinExistence type="predicted"/>
<name>K3Y4L6_SETIT</name>